<evidence type="ECO:0000313" key="2">
    <source>
        <dbReference type="Proteomes" id="UP000267606"/>
    </source>
</evidence>
<accession>A0A183I873</accession>
<reference evidence="3" key="1">
    <citation type="submission" date="2016-06" db="UniProtKB">
        <authorList>
            <consortium name="WormBaseParasite"/>
        </authorList>
    </citation>
    <scope>IDENTIFICATION</scope>
</reference>
<dbReference type="AlphaFoldDB" id="A0A183I873"/>
<name>A0A183I873_9BILA</name>
<reference evidence="1 2" key="2">
    <citation type="submission" date="2018-11" db="EMBL/GenBank/DDBJ databases">
        <authorList>
            <consortium name="Pathogen Informatics"/>
        </authorList>
    </citation>
    <scope>NUCLEOTIDE SEQUENCE [LARGE SCALE GENOMIC DNA]</scope>
</reference>
<keyword evidence="2" id="KW-1185">Reference proteome</keyword>
<gene>
    <name evidence="1" type="ORF">OFLC_LOCUS15935</name>
</gene>
<proteinExistence type="predicted"/>
<dbReference type="WBParaSite" id="OFLC_0001594801-mRNA-1">
    <property type="protein sequence ID" value="OFLC_0001594801-mRNA-1"/>
    <property type="gene ID" value="OFLC_0001594801"/>
</dbReference>
<protein>
    <submittedName>
        <fullName evidence="1 3">Uncharacterized protein</fullName>
    </submittedName>
</protein>
<evidence type="ECO:0000313" key="1">
    <source>
        <dbReference type="EMBL" id="VDP25143.1"/>
    </source>
</evidence>
<dbReference type="Proteomes" id="UP000267606">
    <property type="component" value="Unassembled WGS sequence"/>
</dbReference>
<dbReference type="EMBL" id="UZAJ01043307">
    <property type="protein sequence ID" value="VDP25143.1"/>
    <property type="molecule type" value="Genomic_DNA"/>
</dbReference>
<evidence type="ECO:0000313" key="3">
    <source>
        <dbReference type="WBParaSite" id="OFLC_0001594801-mRNA-1"/>
    </source>
</evidence>
<sequence>MDGRTLVHISDKEKNCNFRLSSEENSSDSKLIDKKEVSFGEATTTEVESYTDADKLQEIKALRSINKNVSSIIILFFKLIFKLS</sequence>
<organism evidence="3">
    <name type="scientific">Onchocerca flexuosa</name>
    <dbReference type="NCBI Taxonomy" id="387005"/>
    <lineage>
        <taxon>Eukaryota</taxon>
        <taxon>Metazoa</taxon>
        <taxon>Ecdysozoa</taxon>
        <taxon>Nematoda</taxon>
        <taxon>Chromadorea</taxon>
        <taxon>Rhabditida</taxon>
        <taxon>Spirurina</taxon>
        <taxon>Spiruromorpha</taxon>
        <taxon>Filarioidea</taxon>
        <taxon>Onchocercidae</taxon>
        <taxon>Onchocerca</taxon>
    </lineage>
</organism>